<keyword evidence="3 6" id="KW-1133">Transmembrane helix</keyword>
<accession>A0A7X1E4F4</accession>
<feature type="domain" description="NfeD integral membrane" evidence="8">
    <location>
        <begin position="263"/>
        <end position="391"/>
    </location>
</feature>
<sequence>MNLFFYLCTLSGSLVAQEVSSPQETEPTDNPAQPETSAGQTEATRSVYILPIQGQITTPTFYILRRGLKAAEENGIETVIIDMNTPGGSLGPTLEIMEALDSFSGEVYTYIDTEAMSAGAFISIATDRIYFNPKGIIGAAEAVSGTGQDIGESMQRKLNSYIQAKVRSLTADYRYRADVMRAMSDPKYVLEIDGNTLKGEDELLSLTASEAMKEYGEPPQALLGSGIFDSIDALLDNLYGPSNYEIRSFEVTWSESLAHYLNTIAPLLMGAGMLCLFIEFKTPGFGIFGIGGILILGVVFISSHIAGLAGYEALLFFILGIGLFFVELFLLPGLVFPAVIGIILILGSLIWSLADIWPDQPIDWNGGTFTEPILDLVIGMVIAIVGAILLARFLPKTWIWNKLVLQSAVGRPTPGPQGASSGGNRPANTPSGWPDLGATGTAITDLFPNGEVEIDGKRYQAKSRLSLVEHGTPITVTGYQDFALTVEPTRRKENHHG</sequence>
<comment type="subcellular location">
    <subcellularLocation>
        <location evidence="1">Membrane</location>
        <topology evidence="1">Multi-pass membrane protein</topology>
    </subcellularLocation>
</comment>
<organism evidence="10 11">
    <name type="scientific">Puniceicoccus vermicola</name>
    <dbReference type="NCBI Taxonomy" id="388746"/>
    <lineage>
        <taxon>Bacteria</taxon>
        <taxon>Pseudomonadati</taxon>
        <taxon>Verrucomicrobiota</taxon>
        <taxon>Opitutia</taxon>
        <taxon>Puniceicoccales</taxon>
        <taxon>Puniceicoccaceae</taxon>
        <taxon>Puniceicoccus</taxon>
    </lineage>
</organism>
<dbReference type="Gene3D" id="2.40.50.140">
    <property type="entry name" value="Nucleic acid-binding proteins"/>
    <property type="match status" value="1"/>
</dbReference>
<dbReference type="InterPro" id="IPR029045">
    <property type="entry name" value="ClpP/crotonase-like_dom_sf"/>
</dbReference>
<dbReference type="GO" id="GO:0008233">
    <property type="term" value="F:peptidase activity"/>
    <property type="evidence" value="ECO:0007669"/>
    <property type="project" value="UniProtKB-KW"/>
</dbReference>
<feature type="transmembrane region" description="Helical" evidence="6">
    <location>
        <begin position="285"/>
        <end position="302"/>
    </location>
</feature>
<evidence type="ECO:0000313" key="10">
    <source>
        <dbReference type="EMBL" id="MBC2602495.1"/>
    </source>
</evidence>
<keyword evidence="4 6" id="KW-0472">Membrane</keyword>
<dbReference type="InterPro" id="IPR002810">
    <property type="entry name" value="NfeD-like_C"/>
</dbReference>
<dbReference type="PANTHER" id="PTHR33507">
    <property type="entry name" value="INNER MEMBRANE PROTEIN YBBJ"/>
    <property type="match status" value="1"/>
</dbReference>
<dbReference type="PANTHER" id="PTHR33507:SF3">
    <property type="entry name" value="INNER MEMBRANE PROTEIN YBBJ"/>
    <property type="match status" value="1"/>
</dbReference>
<feature type="region of interest" description="Disordered" evidence="5">
    <location>
        <begin position="414"/>
        <end position="435"/>
    </location>
</feature>
<gene>
    <name evidence="10" type="ORF">H5P30_11970</name>
</gene>
<dbReference type="Pfam" id="PF25145">
    <property type="entry name" value="NfeD1b_N"/>
    <property type="match status" value="1"/>
</dbReference>
<dbReference type="RefSeq" id="WP_185693177.1">
    <property type="nucleotide sequence ID" value="NZ_JACHVA010000093.1"/>
</dbReference>
<dbReference type="EMBL" id="JACHVA010000093">
    <property type="protein sequence ID" value="MBC2602495.1"/>
    <property type="molecule type" value="Genomic_DNA"/>
</dbReference>
<reference evidence="10 11" key="1">
    <citation type="submission" date="2020-07" db="EMBL/GenBank/DDBJ databases">
        <authorList>
            <person name="Feng X."/>
        </authorList>
    </citation>
    <scope>NUCLEOTIDE SEQUENCE [LARGE SCALE GENOMIC DNA]</scope>
    <source>
        <strain evidence="10 11">JCM14086</strain>
    </source>
</reference>
<evidence type="ECO:0000256" key="2">
    <source>
        <dbReference type="ARBA" id="ARBA00022692"/>
    </source>
</evidence>
<dbReference type="InterPro" id="IPR056739">
    <property type="entry name" value="NfeD_membrane"/>
</dbReference>
<feature type="transmembrane region" description="Helical" evidence="6">
    <location>
        <begin position="333"/>
        <end position="353"/>
    </location>
</feature>
<feature type="region of interest" description="Disordered" evidence="5">
    <location>
        <begin position="18"/>
        <end position="41"/>
    </location>
</feature>
<evidence type="ECO:0000256" key="5">
    <source>
        <dbReference type="SAM" id="MobiDB-lite"/>
    </source>
</evidence>
<feature type="transmembrane region" description="Helical" evidence="6">
    <location>
        <begin position="308"/>
        <end position="326"/>
    </location>
</feature>
<evidence type="ECO:0000256" key="1">
    <source>
        <dbReference type="ARBA" id="ARBA00004141"/>
    </source>
</evidence>
<evidence type="ECO:0000259" key="8">
    <source>
        <dbReference type="Pfam" id="PF24961"/>
    </source>
</evidence>
<keyword evidence="10" id="KW-0645">Protease</keyword>
<feature type="compositionally biased region" description="Polar residues" evidence="5">
    <location>
        <begin position="418"/>
        <end position="431"/>
    </location>
</feature>
<feature type="transmembrane region" description="Helical" evidence="6">
    <location>
        <begin position="257"/>
        <end position="278"/>
    </location>
</feature>
<evidence type="ECO:0000256" key="3">
    <source>
        <dbReference type="ARBA" id="ARBA00022989"/>
    </source>
</evidence>
<dbReference type="SUPFAM" id="SSF52096">
    <property type="entry name" value="ClpP/crotonase"/>
    <property type="match status" value="1"/>
</dbReference>
<dbReference type="CDD" id="cd07021">
    <property type="entry name" value="Clp_protease_NfeD_like"/>
    <property type="match status" value="1"/>
</dbReference>
<feature type="domain" description="NfeD-like C-terminal" evidence="7">
    <location>
        <begin position="436"/>
        <end position="488"/>
    </location>
</feature>
<dbReference type="GO" id="GO:0006508">
    <property type="term" value="P:proteolysis"/>
    <property type="evidence" value="ECO:0007669"/>
    <property type="project" value="UniProtKB-KW"/>
</dbReference>
<name>A0A7X1E4F4_9BACT</name>
<dbReference type="AlphaFoldDB" id="A0A7X1E4F4"/>
<dbReference type="InterPro" id="IPR012340">
    <property type="entry name" value="NA-bd_OB-fold"/>
</dbReference>
<dbReference type="Pfam" id="PF01957">
    <property type="entry name" value="NfeD"/>
    <property type="match status" value="1"/>
</dbReference>
<protein>
    <submittedName>
        <fullName evidence="10">ATP-dependent Clp protease proteolytic subunit</fullName>
    </submittedName>
</protein>
<dbReference type="Proteomes" id="UP000525652">
    <property type="component" value="Unassembled WGS sequence"/>
</dbReference>
<dbReference type="GO" id="GO:0005886">
    <property type="term" value="C:plasma membrane"/>
    <property type="evidence" value="ECO:0007669"/>
    <property type="project" value="TreeGrafter"/>
</dbReference>
<keyword evidence="10" id="KW-0378">Hydrolase</keyword>
<comment type="caution">
    <text evidence="10">The sequence shown here is derived from an EMBL/GenBank/DDBJ whole genome shotgun (WGS) entry which is preliminary data.</text>
</comment>
<proteinExistence type="predicted"/>
<dbReference type="Gene3D" id="3.90.226.10">
    <property type="entry name" value="2-enoyl-CoA Hydratase, Chain A, domain 1"/>
    <property type="match status" value="1"/>
</dbReference>
<evidence type="ECO:0000256" key="6">
    <source>
        <dbReference type="SAM" id="Phobius"/>
    </source>
</evidence>
<keyword evidence="2 6" id="KW-0812">Transmembrane</keyword>
<evidence type="ECO:0000313" key="11">
    <source>
        <dbReference type="Proteomes" id="UP000525652"/>
    </source>
</evidence>
<keyword evidence="11" id="KW-1185">Reference proteome</keyword>
<feature type="transmembrane region" description="Helical" evidence="6">
    <location>
        <begin position="373"/>
        <end position="394"/>
    </location>
</feature>
<evidence type="ECO:0000256" key="4">
    <source>
        <dbReference type="ARBA" id="ARBA00023136"/>
    </source>
</evidence>
<evidence type="ECO:0000259" key="7">
    <source>
        <dbReference type="Pfam" id="PF01957"/>
    </source>
</evidence>
<feature type="domain" description="NfeD1b N-terminal" evidence="9">
    <location>
        <begin position="47"/>
        <end position="213"/>
    </location>
</feature>
<dbReference type="InterPro" id="IPR052165">
    <property type="entry name" value="Membrane_assoc_protease"/>
</dbReference>
<evidence type="ECO:0000259" key="9">
    <source>
        <dbReference type="Pfam" id="PF25145"/>
    </source>
</evidence>
<dbReference type="InterPro" id="IPR056738">
    <property type="entry name" value="NfeD1b_N"/>
</dbReference>
<dbReference type="Pfam" id="PF24961">
    <property type="entry name" value="NfeD_membrane"/>
    <property type="match status" value="1"/>
</dbReference>